<dbReference type="EMBL" id="CAXAMN010023472">
    <property type="protein sequence ID" value="CAK9077895.1"/>
    <property type="molecule type" value="Genomic_DNA"/>
</dbReference>
<dbReference type="InterPro" id="IPR000477">
    <property type="entry name" value="RT_dom"/>
</dbReference>
<dbReference type="InterPro" id="IPR038765">
    <property type="entry name" value="Papain-like_cys_pep_sf"/>
</dbReference>
<evidence type="ECO:0000313" key="2">
    <source>
        <dbReference type="EMBL" id="CAK9077895.1"/>
    </source>
</evidence>
<reference evidence="2 3" key="1">
    <citation type="submission" date="2024-02" db="EMBL/GenBank/DDBJ databases">
        <authorList>
            <person name="Chen Y."/>
            <person name="Shah S."/>
            <person name="Dougan E. K."/>
            <person name="Thang M."/>
            <person name="Chan C."/>
        </authorList>
    </citation>
    <scope>NUCLEOTIDE SEQUENCE [LARGE SCALE GENOMIC DNA]</scope>
</reference>
<comment type="caution">
    <text evidence="2">The sequence shown here is derived from an EMBL/GenBank/DDBJ whole genome shotgun (WGS) entry which is preliminary data.</text>
</comment>
<dbReference type="Pfam" id="PF00112">
    <property type="entry name" value="Peptidase_C1"/>
    <property type="match status" value="1"/>
</dbReference>
<dbReference type="SMART" id="SM00645">
    <property type="entry name" value="Pept_C1"/>
    <property type="match status" value="1"/>
</dbReference>
<keyword evidence="3" id="KW-1185">Reference proteome</keyword>
<dbReference type="Gene3D" id="3.90.70.10">
    <property type="entry name" value="Cysteine proteinases"/>
    <property type="match status" value="1"/>
</dbReference>
<dbReference type="SUPFAM" id="SSF54001">
    <property type="entry name" value="Cysteine proteinases"/>
    <property type="match status" value="1"/>
</dbReference>
<gene>
    <name evidence="2" type="ORF">CCMP2556_LOCUS38368</name>
</gene>
<sequence length="688" mass="76909">MSRIDMLSLPDSGVTQLLAIYSTAEQSGFWPIQLRHGVVHSLQKTEQACSVNDYRPITIYPFPYRVWSSLQSKHALSFVSRHAPPGLQGNRLGASTIAIWWKNPAMIESLMFDGAPAQGYVLDLTKAFNTLPREPVFRAAVFLGLDGGLIRAWMGFLVTNTRHFCIRQALSEGLQGSRGFPEGCGMSVVAMAIIDWIVDRWFHLLWPQVTFSSYVDNWELESSSVDDLARSLPTLATICSLLDLELDQDKTFGWALLPEHRAAIRGTGCPTHLDGRNLGGHMQYSHRRTNYTVTAKCRQLDTLWGRLARSPATAPQKLRAARCCAWPRALHGVATVSLGAQHFQKMCAGLFQALRFRNKGAQPQLQYLMEKPTTDPEYFALEQTALAFCKFSDPDQQTAVLEVLQDHQPLKHIPGPCGVLLDRLNVIGWVWRDKKLTFFAKALKPRMLTSSKTPCKCLPSVFHLTSPVLCDLLPAACPKTKIPSFFKMRGTKEGNSVPQLERHIMQELLTDGPLYVSLLLYEDFFDASSWSESGIYLHEQGEAFGRHGAALVGWGSDSNSRDYWLLLNSFGMQWQQGGYFKVLRGDTDLEMLHYGAWGADFQLSAAERKRFPAIFAVEVSFSPVPERHGLASEPLTELEHVGRWGGALGRVLGLGSVGWHHLGELSAGWKGSAKGPDWCLMCFYMFLL</sequence>
<dbReference type="InterPro" id="IPR000668">
    <property type="entry name" value="Peptidase_C1A_C"/>
</dbReference>
<feature type="domain" description="Peptidase C1A papain C-terminal" evidence="1">
    <location>
        <begin position="314"/>
        <end position="597"/>
    </location>
</feature>
<proteinExistence type="predicted"/>
<accession>A0ABP0PPE2</accession>
<dbReference type="Pfam" id="PF00078">
    <property type="entry name" value="RVT_1"/>
    <property type="match status" value="1"/>
</dbReference>
<dbReference type="Proteomes" id="UP001642484">
    <property type="component" value="Unassembled WGS sequence"/>
</dbReference>
<evidence type="ECO:0000313" key="3">
    <source>
        <dbReference type="Proteomes" id="UP001642484"/>
    </source>
</evidence>
<evidence type="ECO:0000259" key="1">
    <source>
        <dbReference type="SMART" id="SM00645"/>
    </source>
</evidence>
<name>A0ABP0PPE2_9DINO</name>
<protein>
    <recommendedName>
        <fullName evidence="1">Peptidase C1A papain C-terminal domain-containing protein</fullName>
    </recommendedName>
</protein>
<organism evidence="2 3">
    <name type="scientific">Durusdinium trenchii</name>
    <dbReference type="NCBI Taxonomy" id="1381693"/>
    <lineage>
        <taxon>Eukaryota</taxon>
        <taxon>Sar</taxon>
        <taxon>Alveolata</taxon>
        <taxon>Dinophyceae</taxon>
        <taxon>Suessiales</taxon>
        <taxon>Symbiodiniaceae</taxon>
        <taxon>Durusdinium</taxon>
    </lineage>
</organism>